<evidence type="ECO:0000256" key="2">
    <source>
        <dbReference type="ARBA" id="ARBA00005188"/>
    </source>
</evidence>
<dbReference type="InterPro" id="IPR019258">
    <property type="entry name" value="Mediator_Med4"/>
</dbReference>
<dbReference type="Pfam" id="PF10018">
    <property type="entry name" value="Med4"/>
    <property type="match status" value="1"/>
</dbReference>
<reference evidence="20" key="1">
    <citation type="submission" date="2021-02" db="EMBL/GenBank/DDBJ databases">
        <authorList>
            <person name="Nieuwenhuis M."/>
            <person name="Van De Peppel L.J.J."/>
        </authorList>
    </citation>
    <scope>NUCLEOTIDE SEQUENCE</scope>
    <source>
        <strain evidence="20">D49</strain>
    </source>
</reference>
<evidence type="ECO:0000256" key="16">
    <source>
        <dbReference type="ARBA" id="ARBA00052340"/>
    </source>
</evidence>
<evidence type="ECO:0000256" key="9">
    <source>
        <dbReference type="ARBA" id="ARBA00022840"/>
    </source>
</evidence>
<dbReference type="GO" id="GO:0009435">
    <property type="term" value="P:NAD+ biosynthetic process"/>
    <property type="evidence" value="ECO:0007669"/>
    <property type="project" value="InterPro"/>
</dbReference>
<dbReference type="GO" id="GO:0003952">
    <property type="term" value="F:NAD+ synthase (glutamine-hydrolyzing) activity"/>
    <property type="evidence" value="ECO:0007669"/>
    <property type="project" value="UniProtKB-EC"/>
</dbReference>
<evidence type="ECO:0000256" key="11">
    <source>
        <dbReference type="ARBA" id="ARBA00023027"/>
    </source>
</evidence>
<dbReference type="OrthoDB" id="2918889at2759"/>
<name>A0A9P7KNC2_9AGAR</name>
<protein>
    <recommendedName>
        <fullName evidence="6">Mediator of RNA polymerase II transcription subunit 4</fullName>
        <ecNumber evidence="5">6.3.5.1</ecNumber>
    </recommendedName>
    <alternativeName>
        <fullName evidence="15">Mediator complex subunit 4</fullName>
    </alternativeName>
    <alternativeName>
        <fullName evidence="14">NAD(+) synthase [glutamine-hydrolyzing]</fullName>
    </alternativeName>
</protein>
<evidence type="ECO:0000256" key="1">
    <source>
        <dbReference type="ARBA" id="ARBA00004123"/>
    </source>
</evidence>
<dbReference type="CDD" id="cd07570">
    <property type="entry name" value="GAT_Gln-NAD-synth"/>
    <property type="match status" value="1"/>
</dbReference>
<dbReference type="Gene3D" id="3.60.110.10">
    <property type="entry name" value="Carbon-nitrogen hydrolase"/>
    <property type="match status" value="1"/>
</dbReference>
<dbReference type="SUPFAM" id="SSF52402">
    <property type="entry name" value="Adenine nucleotide alpha hydrolases-like"/>
    <property type="match status" value="1"/>
</dbReference>
<keyword evidence="9" id="KW-0067">ATP-binding</keyword>
<evidence type="ECO:0000256" key="10">
    <source>
        <dbReference type="ARBA" id="ARBA00023015"/>
    </source>
</evidence>
<feature type="coiled-coil region" evidence="17">
    <location>
        <begin position="71"/>
        <end position="130"/>
    </location>
</feature>
<dbReference type="Gene3D" id="3.40.50.620">
    <property type="entry name" value="HUPs"/>
    <property type="match status" value="2"/>
</dbReference>
<evidence type="ECO:0000256" key="17">
    <source>
        <dbReference type="SAM" id="Coils"/>
    </source>
</evidence>
<dbReference type="PANTHER" id="PTHR23090:SF9">
    <property type="entry name" value="GLUTAMINE-DEPENDENT NAD(+) SYNTHETASE"/>
    <property type="match status" value="1"/>
</dbReference>
<dbReference type="Pfam" id="PF02540">
    <property type="entry name" value="NAD_synthase"/>
    <property type="match status" value="1"/>
</dbReference>
<dbReference type="FunFam" id="3.60.110.10:FF:000003">
    <property type="entry name" value="Glutamine-dependent NAD(+) synthetase"/>
    <property type="match status" value="1"/>
</dbReference>
<dbReference type="GO" id="GO:0004359">
    <property type="term" value="F:glutaminase activity"/>
    <property type="evidence" value="ECO:0007669"/>
    <property type="project" value="InterPro"/>
</dbReference>
<dbReference type="EMBL" id="JABCKI010000055">
    <property type="protein sequence ID" value="KAG5653401.1"/>
    <property type="molecule type" value="Genomic_DNA"/>
</dbReference>
<dbReference type="InterPro" id="IPR014445">
    <property type="entry name" value="Gln-dep_NAD_synthase"/>
</dbReference>
<reference evidence="20" key="2">
    <citation type="submission" date="2021-10" db="EMBL/GenBank/DDBJ databases">
        <title>Phylogenomics reveals ancestral predisposition of the termite-cultivated fungus Termitomyces towards a domesticated lifestyle.</title>
        <authorList>
            <person name="Auxier B."/>
            <person name="Grum-Grzhimaylo A."/>
            <person name="Cardenas M.E."/>
            <person name="Lodge J.D."/>
            <person name="Laessoe T."/>
            <person name="Pedersen O."/>
            <person name="Smith M.E."/>
            <person name="Kuyper T.W."/>
            <person name="Franco-Molano E.A."/>
            <person name="Baroni T.J."/>
            <person name="Aanen D.K."/>
        </authorList>
    </citation>
    <scope>NUCLEOTIDE SEQUENCE</scope>
    <source>
        <strain evidence="20">D49</strain>
    </source>
</reference>
<dbReference type="InterPro" id="IPR003694">
    <property type="entry name" value="NAD_synthase"/>
</dbReference>
<dbReference type="InterPro" id="IPR022310">
    <property type="entry name" value="NAD/GMP_synthase"/>
</dbReference>
<keyword evidence="8" id="KW-0547">Nucleotide-binding</keyword>
<dbReference type="InterPro" id="IPR003010">
    <property type="entry name" value="C-N_Hydrolase"/>
</dbReference>
<dbReference type="InterPro" id="IPR036526">
    <property type="entry name" value="C-N_Hydrolase_sf"/>
</dbReference>
<dbReference type="GO" id="GO:0006357">
    <property type="term" value="P:regulation of transcription by RNA polymerase II"/>
    <property type="evidence" value="ECO:0007669"/>
    <property type="project" value="InterPro"/>
</dbReference>
<keyword evidence="17" id="KW-0175">Coiled coil</keyword>
<evidence type="ECO:0000259" key="19">
    <source>
        <dbReference type="PROSITE" id="PS50263"/>
    </source>
</evidence>
<comment type="caution">
    <text evidence="20">The sequence shown here is derived from an EMBL/GenBank/DDBJ whole genome shotgun (WGS) entry which is preliminary data.</text>
</comment>
<dbReference type="FunFam" id="3.40.50.620:FF:000036">
    <property type="entry name" value="Glutamine-dependent NAD(+) synthetase"/>
    <property type="match status" value="1"/>
</dbReference>
<dbReference type="GO" id="GO:0005737">
    <property type="term" value="C:cytoplasm"/>
    <property type="evidence" value="ECO:0007669"/>
    <property type="project" value="InterPro"/>
</dbReference>
<keyword evidence="11" id="KW-0520">NAD</keyword>
<evidence type="ECO:0000256" key="3">
    <source>
        <dbReference type="ARBA" id="ARBA00007145"/>
    </source>
</evidence>
<keyword evidence="10" id="KW-0805">Transcription regulation</keyword>
<dbReference type="GO" id="GO:0003712">
    <property type="term" value="F:transcription coregulator activity"/>
    <property type="evidence" value="ECO:0007669"/>
    <property type="project" value="InterPro"/>
</dbReference>
<dbReference type="GO" id="GO:0005524">
    <property type="term" value="F:ATP binding"/>
    <property type="evidence" value="ECO:0007669"/>
    <property type="project" value="UniProtKB-KW"/>
</dbReference>
<dbReference type="EC" id="6.3.5.1" evidence="5"/>
<gene>
    <name evidence="20" type="primary">QNS1</name>
    <name evidence="20" type="ORF">H0H81_000688</name>
</gene>
<comment type="subcellular location">
    <subcellularLocation>
        <location evidence="1">Nucleus</location>
    </subcellularLocation>
</comment>
<sequence length="860" mass="96390">MSHINATAGPSKPTTKNEPPPSMSDILLSPLNELQALSHTLFLSLSPAQTKPPPAPPLSAFLECDKALCAAINLANKHQIKQRRIDALEQEILDLEARWREIASALETGKRELEEMIAEGEERIRAIDQAKRAAIPYPELLAYAQSISAFTSAPPNMPDLTLPGQPPPPLFFPPFPNEEKMRRGRLNTEAPLGLLGETHSVGRHFQGNLERILESIAIAKERGATLRVGPELEIPGYGCLDHFLEGDTVLHSWEVLAKILSSEEAMGIVCDIGMPVVHKNVIYNCRVIIHDRQILLIRPKMWMANDGNYRELRYFTPWAKHRQWEDHYLPRIIQAVTKQTKVPFGDAVVSTLDTCFGVELCEELFTPASPHILMGLDGVEIFTNSSGSHHELRKMYTRVELIKEATLKLGGIYLYANQQGCDGDRLYYDGCAMIAVNGKIVAQGSQFSLNDVEVVSATIDIEDVRAHRAKSSRSMQAASAERYHRIEVPFALTRGKFDEINEEDLVGIIGHKAFNVRFHTPEEEIALGPACWLWDYLRRSRTQGYFIPLSGGIDSCATAVIVYSMCRLVCEAGRRGDEAVIADARRITGEPDDSTYIPSNPKEFANRIFHTCYMGTENSSAETRMRAKQLSKAIGAYHVDLNMDSVVTAVRTLFGLVTGAQPRFRSQGGSNAENLALQNIQARLRMMLSYMFAQLLPWVRQKSGGLLVLGSANVDESFLTAVPTAELEPITKNYVQSDEADMGMTYDELSVFGRLRKVEKCGPYSTFTKLIHEWGAALSPLQIAEKVKLFFFEHARNRHKMTTLTPSYHAESYSPDDNRFDLRPFLYPSRFPWQFRKIDEVAAALPDRSIQNIVDKDKIE</sequence>
<proteinExistence type="inferred from homology"/>
<evidence type="ECO:0000256" key="7">
    <source>
        <dbReference type="ARBA" id="ARBA00022598"/>
    </source>
</evidence>
<dbReference type="SUPFAM" id="SSF56317">
    <property type="entry name" value="Carbon-nitrogen hydrolase"/>
    <property type="match status" value="1"/>
</dbReference>
<dbReference type="HAMAP" id="MF_02090">
    <property type="entry name" value="NadE_glutamine_dep"/>
    <property type="match status" value="1"/>
</dbReference>
<accession>A0A9P7KNC2</accession>
<evidence type="ECO:0000256" key="13">
    <source>
        <dbReference type="ARBA" id="ARBA00023242"/>
    </source>
</evidence>
<keyword evidence="12" id="KW-0804">Transcription</keyword>
<evidence type="ECO:0000256" key="15">
    <source>
        <dbReference type="ARBA" id="ARBA00031257"/>
    </source>
</evidence>
<keyword evidence="7" id="KW-0436">Ligase</keyword>
<evidence type="ECO:0000256" key="6">
    <source>
        <dbReference type="ARBA" id="ARBA00020629"/>
    </source>
</evidence>
<dbReference type="AlphaFoldDB" id="A0A9P7KNC2"/>
<evidence type="ECO:0000256" key="14">
    <source>
        <dbReference type="ARBA" id="ARBA00030681"/>
    </source>
</evidence>
<dbReference type="CDD" id="cd00553">
    <property type="entry name" value="NAD_synthase"/>
    <property type="match status" value="1"/>
</dbReference>
<dbReference type="InterPro" id="IPR014729">
    <property type="entry name" value="Rossmann-like_a/b/a_fold"/>
</dbReference>
<dbReference type="PROSITE" id="PS50263">
    <property type="entry name" value="CN_HYDROLASE"/>
    <property type="match status" value="1"/>
</dbReference>
<evidence type="ECO:0000256" key="12">
    <source>
        <dbReference type="ARBA" id="ARBA00023163"/>
    </source>
</evidence>
<evidence type="ECO:0000256" key="18">
    <source>
        <dbReference type="SAM" id="MobiDB-lite"/>
    </source>
</evidence>
<evidence type="ECO:0000256" key="4">
    <source>
        <dbReference type="ARBA" id="ARBA00009626"/>
    </source>
</evidence>
<organism evidence="20 21">
    <name type="scientific">Sphagnurus paluster</name>
    <dbReference type="NCBI Taxonomy" id="117069"/>
    <lineage>
        <taxon>Eukaryota</taxon>
        <taxon>Fungi</taxon>
        <taxon>Dikarya</taxon>
        <taxon>Basidiomycota</taxon>
        <taxon>Agaricomycotina</taxon>
        <taxon>Agaricomycetes</taxon>
        <taxon>Agaricomycetidae</taxon>
        <taxon>Agaricales</taxon>
        <taxon>Tricholomatineae</taxon>
        <taxon>Lyophyllaceae</taxon>
        <taxon>Sphagnurus</taxon>
    </lineage>
</organism>
<dbReference type="Pfam" id="PF00795">
    <property type="entry name" value="CN_hydrolase"/>
    <property type="match status" value="1"/>
</dbReference>
<feature type="domain" description="CN hydrolase" evidence="19">
    <location>
        <begin position="184"/>
        <end position="461"/>
    </location>
</feature>
<evidence type="ECO:0000313" key="20">
    <source>
        <dbReference type="EMBL" id="KAG5653401.1"/>
    </source>
</evidence>
<keyword evidence="13" id="KW-0539">Nucleus</keyword>
<comment type="similarity">
    <text evidence="3">In the C-terminal section; belongs to the NAD synthetase family.</text>
</comment>
<dbReference type="Proteomes" id="UP000717328">
    <property type="component" value="Unassembled WGS sequence"/>
</dbReference>
<comment type="catalytic activity">
    <reaction evidence="16">
        <text>deamido-NAD(+) + L-glutamine + ATP + H2O = L-glutamate + AMP + diphosphate + NAD(+) + H(+)</text>
        <dbReference type="Rhea" id="RHEA:24384"/>
        <dbReference type="ChEBI" id="CHEBI:15377"/>
        <dbReference type="ChEBI" id="CHEBI:15378"/>
        <dbReference type="ChEBI" id="CHEBI:29985"/>
        <dbReference type="ChEBI" id="CHEBI:30616"/>
        <dbReference type="ChEBI" id="CHEBI:33019"/>
        <dbReference type="ChEBI" id="CHEBI:57540"/>
        <dbReference type="ChEBI" id="CHEBI:58359"/>
        <dbReference type="ChEBI" id="CHEBI:58437"/>
        <dbReference type="ChEBI" id="CHEBI:456215"/>
        <dbReference type="EC" id="6.3.5.1"/>
    </reaction>
</comment>
<evidence type="ECO:0000256" key="5">
    <source>
        <dbReference type="ARBA" id="ARBA00012743"/>
    </source>
</evidence>
<dbReference type="PANTHER" id="PTHR23090">
    <property type="entry name" value="NH 3 /GLUTAMINE-DEPENDENT NAD + SYNTHETASE"/>
    <property type="match status" value="1"/>
</dbReference>
<comment type="similarity">
    <text evidence="4">Belongs to the Mediator complex subunit 4 family.</text>
</comment>
<comment type="pathway">
    <text evidence="2">Cofactor biosynthesis; NAD(+) biosynthesis; NAD(+) from deamido-NAD(+) (L-Gln route): step 1/1.</text>
</comment>
<evidence type="ECO:0000313" key="21">
    <source>
        <dbReference type="Proteomes" id="UP000717328"/>
    </source>
</evidence>
<keyword evidence="21" id="KW-1185">Reference proteome</keyword>
<feature type="region of interest" description="Disordered" evidence="18">
    <location>
        <begin position="1"/>
        <end position="25"/>
    </location>
</feature>
<dbReference type="GO" id="GO:0016592">
    <property type="term" value="C:mediator complex"/>
    <property type="evidence" value="ECO:0007669"/>
    <property type="project" value="InterPro"/>
</dbReference>
<evidence type="ECO:0000256" key="8">
    <source>
        <dbReference type="ARBA" id="ARBA00022741"/>
    </source>
</evidence>